<protein>
    <submittedName>
        <fullName evidence="2">Uncharacterized protein</fullName>
    </submittedName>
</protein>
<proteinExistence type="predicted"/>
<feature type="compositionally biased region" description="Gly residues" evidence="1">
    <location>
        <begin position="14"/>
        <end position="27"/>
    </location>
</feature>
<dbReference type="Proteomes" id="UP001286313">
    <property type="component" value="Unassembled WGS sequence"/>
</dbReference>
<dbReference type="AlphaFoldDB" id="A0AAE1KH86"/>
<gene>
    <name evidence="2" type="ORF">Pcinc_022328</name>
</gene>
<sequence>MGRLEEAVAASMTTGGGGGGDGDGGGWHSDSRRVTFTPTSTHQRRQPQRWLPLTLDASRGLAAVCHSDPPTHTAWRHSTVATPPTP</sequence>
<feature type="region of interest" description="Disordered" evidence="1">
    <location>
        <begin position="67"/>
        <end position="86"/>
    </location>
</feature>
<reference evidence="2" key="1">
    <citation type="submission" date="2023-10" db="EMBL/GenBank/DDBJ databases">
        <title>Genome assemblies of two species of porcelain crab, Petrolisthes cinctipes and Petrolisthes manimaculis (Anomura: Porcellanidae).</title>
        <authorList>
            <person name="Angst P."/>
        </authorList>
    </citation>
    <scope>NUCLEOTIDE SEQUENCE</scope>
    <source>
        <strain evidence="2">PB745_01</strain>
        <tissue evidence="2">Gill</tissue>
    </source>
</reference>
<dbReference type="EMBL" id="JAWQEG010002343">
    <property type="protein sequence ID" value="KAK3872588.1"/>
    <property type="molecule type" value="Genomic_DNA"/>
</dbReference>
<name>A0AAE1KH86_PETCI</name>
<evidence type="ECO:0000256" key="1">
    <source>
        <dbReference type="SAM" id="MobiDB-lite"/>
    </source>
</evidence>
<accession>A0AAE1KH86</accession>
<keyword evidence="3" id="KW-1185">Reference proteome</keyword>
<evidence type="ECO:0000313" key="3">
    <source>
        <dbReference type="Proteomes" id="UP001286313"/>
    </source>
</evidence>
<feature type="region of interest" description="Disordered" evidence="1">
    <location>
        <begin position="1"/>
        <end position="47"/>
    </location>
</feature>
<comment type="caution">
    <text evidence="2">The sequence shown here is derived from an EMBL/GenBank/DDBJ whole genome shotgun (WGS) entry which is preliminary data.</text>
</comment>
<evidence type="ECO:0000313" key="2">
    <source>
        <dbReference type="EMBL" id="KAK3872588.1"/>
    </source>
</evidence>
<organism evidence="2 3">
    <name type="scientific">Petrolisthes cinctipes</name>
    <name type="common">Flat porcelain crab</name>
    <dbReference type="NCBI Taxonomy" id="88211"/>
    <lineage>
        <taxon>Eukaryota</taxon>
        <taxon>Metazoa</taxon>
        <taxon>Ecdysozoa</taxon>
        <taxon>Arthropoda</taxon>
        <taxon>Crustacea</taxon>
        <taxon>Multicrustacea</taxon>
        <taxon>Malacostraca</taxon>
        <taxon>Eumalacostraca</taxon>
        <taxon>Eucarida</taxon>
        <taxon>Decapoda</taxon>
        <taxon>Pleocyemata</taxon>
        <taxon>Anomura</taxon>
        <taxon>Galatheoidea</taxon>
        <taxon>Porcellanidae</taxon>
        <taxon>Petrolisthes</taxon>
    </lineage>
</organism>